<dbReference type="CDD" id="cd00077">
    <property type="entry name" value="HDc"/>
    <property type="match status" value="1"/>
</dbReference>
<evidence type="ECO:0000313" key="4">
    <source>
        <dbReference type="Proteomes" id="UP000009881"/>
    </source>
</evidence>
<evidence type="ECO:0000313" key="3">
    <source>
        <dbReference type="EMBL" id="EKV28860.1"/>
    </source>
</evidence>
<evidence type="ECO:0000259" key="2">
    <source>
        <dbReference type="PROSITE" id="PS51832"/>
    </source>
</evidence>
<dbReference type="PATRIC" id="fig|1238182.3.peg.2837"/>
<dbReference type="GO" id="GO:0008081">
    <property type="term" value="F:phosphoric diester hydrolase activity"/>
    <property type="evidence" value="ECO:0007669"/>
    <property type="project" value="UniProtKB-ARBA"/>
</dbReference>
<proteinExistence type="predicted"/>
<dbReference type="SMART" id="SM00471">
    <property type="entry name" value="HDc"/>
    <property type="match status" value="1"/>
</dbReference>
<reference evidence="3 4" key="1">
    <citation type="journal article" date="2013" name="Genome Announc.">
        <title>Draft Genome Sequence of an Alphaproteobacterium, Caenispirillum salinarum AK4(T), Isolated from a Solar Saltern.</title>
        <authorList>
            <person name="Khatri I."/>
            <person name="Singh A."/>
            <person name="Korpole S."/>
            <person name="Pinnaka A.K."/>
            <person name="Subramanian S."/>
        </authorList>
    </citation>
    <scope>NUCLEOTIDE SEQUENCE [LARGE SCALE GENOMIC DNA]</scope>
    <source>
        <strain evidence="3 4">AK4</strain>
    </source>
</reference>
<dbReference type="OrthoDB" id="9176789at2"/>
<dbReference type="Pfam" id="PF13487">
    <property type="entry name" value="HD_5"/>
    <property type="match status" value="1"/>
</dbReference>
<keyword evidence="4" id="KW-1185">Reference proteome</keyword>
<protein>
    <recommendedName>
        <fullName evidence="2">HD-GYP domain-containing protein</fullName>
    </recommendedName>
</protein>
<feature type="region of interest" description="Disordered" evidence="1">
    <location>
        <begin position="252"/>
        <end position="273"/>
    </location>
</feature>
<name>K9GS88_9PROT</name>
<dbReference type="PROSITE" id="PS51832">
    <property type="entry name" value="HD_GYP"/>
    <property type="match status" value="1"/>
</dbReference>
<accession>K9GS88</accession>
<dbReference type="SUPFAM" id="SSF109604">
    <property type="entry name" value="HD-domain/PDEase-like"/>
    <property type="match status" value="1"/>
</dbReference>
<dbReference type="RefSeq" id="WP_009541281.1">
    <property type="nucleotide sequence ID" value="NZ_ANHY01000014.1"/>
</dbReference>
<dbReference type="eggNOG" id="COG3437">
    <property type="taxonomic scope" value="Bacteria"/>
</dbReference>
<comment type="caution">
    <text evidence="3">The sequence shown here is derived from an EMBL/GenBank/DDBJ whole genome shotgun (WGS) entry which is preliminary data.</text>
</comment>
<dbReference type="Gene3D" id="1.10.3210.10">
    <property type="entry name" value="Hypothetical protein af1432"/>
    <property type="match status" value="1"/>
</dbReference>
<dbReference type="Proteomes" id="UP000009881">
    <property type="component" value="Unassembled WGS sequence"/>
</dbReference>
<dbReference type="InterPro" id="IPR052020">
    <property type="entry name" value="Cyclic_di-GMP/3'3'-cGAMP_PDE"/>
</dbReference>
<dbReference type="PANTHER" id="PTHR45228">
    <property type="entry name" value="CYCLIC DI-GMP PHOSPHODIESTERASE TM_0186-RELATED"/>
    <property type="match status" value="1"/>
</dbReference>
<evidence type="ECO:0000256" key="1">
    <source>
        <dbReference type="SAM" id="MobiDB-lite"/>
    </source>
</evidence>
<sequence length="286" mass="30866">MIAPRNRKLLQSLLLLGSVTEARDPYTGGHLWRMSQLCKMIAVRAGASRRVEMEAVIGGWLHDIGKIGVPDAILLKRGRLTGDELSVMHRHPRLGAALLRDHPLGLLARRVVAEHHERLDGSGYPRGLHGEAIGRASRIVAVADAFDAMTSARPYRAAMTPEKALSVLRPLAGRQYDAGAFEALAALVEEGRLDGIVGHADHGVDLVLCPHCGPAVAVPRDARSGDVIRCHTCLGVFRLYFRGKAWRAMPEADDETARDAAMPPGPPSAIPHIIDSLADHPARAAH</sequence>
<dbReference type="EMBL" id="ANHY01000014">
    <property type="protein sequence ID" value="EKV28860.1"/>
    <property type="molecule type" value="Genomic_DNA"/>
</dbReference>
<dbReference type="InterPro" id="IPR003607">
    <property type="entry name" value="HD/PDEase_dom"/>
</dbReference>
<gene>
    <name evidence="3" type="ORF">C882_0623</name>
</gene>
<dbReference type="AlphaFoldDB" id="K9GS88"/>
<organism evidence="3 4">
    <name type="scientific">Caenispirillum salinarum AK4</name>
    <dbReference type="NCBI Taxonomy" id="1238182"/>
    <lineage>
        <taxon>Bacteria</taxon>
        <taxon>Pseudomonadati</taxon>
        <taxon>Pseudomonadota</taxon>
        <taxon>Alphaproteobacteria</taxon>
        <taxon>Rhodospirillales</taxon>
        <taxon>Novispirillaceae</taxon>
        <taxon>Caenispirillum</taxon>
    </lineage>
</organism>
<feature type="domain" description="HD-GYP" evidence="2">
    <location>
        <begin position="5"/>
        <end position="200"/>
    </location>
</feature>
<dbReference type="STRING" id="1238182.C882_0623"/>
<dbReference type="InterPro" id="IPR037522">
    <property type="entry name" value="HD_GYP_dom"/>
</dbReference>